<dbReference type="Pfam" id="PF09339">
    <property type="entry name" value="HTH_IclR"/>
    <property type="match status" value="1"/>
</dbReference>
<gene>
    <name evidence="6" type="ORF">I8J29_08730</name>
</gene>
<reference evidence="6 7" key="1">
    <citation type="submission" date="2021-03" db="EMBL/GenBank/DDBJ databases">
        <title>Paenibacillus artemisicola MWE-103 whole genome sequence.</title>
        <authorList>
            <person name="Ham Y.J."/>
        </authorList>
    </citation>
    <scope>NUCLEOTIDE SEQUENCE [LARGE SCALE GENOMIC DNA]</scope>
    <source>
        <strain evidence="6 7">MWE-103</strain>
    </source>
</reference>
<dbReference type="Gene3D" id="3.30.450.40">
    <property type="match status" value="1"/>
</dbReference>
<dbReference type="SMART" id="SM00346">
    <property type="entry name" value="HTH_ICLR"/>
    <property type="match status" value="1"/>
</dbReference>
<feature type="domain" description="HTH iclR-type" evidence="4">
    <location>
        <begin position="9"/>
        <end position="70"/>
    </location>
</feature>
<evidence type="ECO:0000256" key="1">
    <source>
        <dbReference type="ARBA" id="ARBA00023015"/>
    </source>
</evidence>
<dbReference type="PROSITE" id="PS51078">
    <property type="entry name" value="ICLR_ED"/>
    <property type="match status" value="1"/>
</dbReference>
<dbReference type="PANTHER" id="PTHR30136:SF24">
    <property type="entry name" value="HTH-TYPE TRANSCRIPTIONAL REPRESSOR ALLR"/>
    <property type="match status" value="1"/>
</dbReference>
<dbReference type="Proteomes" id="UP000670947">
    <property type="component" value="Unassembled WGS sequence"/>
</dbReference>
<dbReference type="InterPro" id="IPR005471">
    <property type="entry name" value="Tscrpt_reg_IclR_N"/>
</dbReference>
<proteinExistence type="predicted"/>
<dbReference type="InterPro" id="IPR036390">
    <property type="entry name" value="WH_DNA-bd_sf"/>
</dbReference>
<keyword evidence="1" id="KW-0805">Transcription regulation</keyword>
<organism evidence="6 7">
    <name type="scientific">Paenibacillus artemisiicola</name>
    <dbReference type="NCBI Taxonomy" id="1172618"/>
    <lineage>
        <taxon>Bacteria</taxon>
        <taxon>Bacillati</taxon>
        <taxon>Bacillota</taxon>
        <taxon>Bacilli</taxon>
        <taxon>Bacillales</taxon>
        <taxon>Paenibacillaceae</taxon>
        <taxon>Paenibacillus</taxon>
    </lineage>
</organism>
<feature type="domain" description="IclR-ED" evidence="5">
    <location>
        <begin position="71"/>
        <end position="252"/>
    </location>
</feature>
<accession>A0ABS3W7I7</accession>
<evidence type="ECO:0000256" key="3">
    <source>
        <dbReference type="ARBA" id="ARBA00023163"/>
    </source>
</evidence>
<dbReference type="InterPro" id="IPR029016">
    <property type="entry name" value="GAF-like_dom_sf"/>
</dbReference>
<evidence type="ECO:0000256" key="2">
    <source>
        <dbReference type="ARBA" id="ARBA00023125"/>
    </source>
</evidence>
<keyword evidence="7" id="KW-1185">Reference proteome</keyword>
<keyword evidence="3" id="KW-0804">Transcription</keyword>
<dbReference type="EMBL" id="JAGGDJ010000004">
    <property type="protein sequence ID" value="MBO7744276.1"/>
    <property type="molecule type" value="Genomic_DNA"/>
</dbReference>
<comment type="caution">
    <text evidence="6">The sequence shown here is derived from an EMBL/GenBank/DDBJ whole genome shotgun (WGS) entry which is preliminary data.</text>
</comment>
<sequence length="252" mass="27730">MPEERKYWVPALEKADKVLAMLAAEPSRHKLIDLSKRLEINKSSMFSLLTTLEALQWVKRGEGDTYALGSAFAAYGSAYAKNYDLNRSFQAEAAAARDRLRETIQLARLEGNQVLYLGKAEAVSPVRLQSEPGMLLPAHATALGKAMLAQLGEDELLRLFPERALPALTPHTFTDREALFRQLREIRAQGCAFDDQESVMGFRCVAAVIPGGAGQAPAAVSCSMLLHQWETKGEDARAEITALARRLSEARS</sequence>
<dbReference type="SUPFAM" id="SSF55781">
    <property type="entry name" value="GAF domain-like"/>
    <property type="match status" value="1"/>
</dbReference>
<evidence type="ECO:0000313" key="7">
    <source>
        <dbReference type="Proteomes" id="UP000670947"/>
    </source>
</evidence>
<keyword evidence="2" id="KW-0238">DNA-binding</keyword>
<dbReference type="PANTHER" id="PTHR30136">
    <property type="entry name" value="HELIX-TURN-HELIX TRANSCRIPTIONAL REGULATOR, ICLR FAMILY"/>
    <property type="match status" value="1"/>
</dbReference>
<dbReference type="InterPro" id="IPR036388">
    <property type="entry name" value="WH-like_DNA-bd_sf"/>
</dbReference>
<protein>
    <submittedName>
        <fullName evidence="6">IclR family transcriptional regulator</fullName>
    </submittedName>
</protein>
<dbReference type="RefSeq" id="WP_208847236.1">
    <property type="nucleotide sequence ID" value="NZ_JAGGDJ010000004.1"/>
</dbReference>
<evidence type="ECO:0000313" key="6">
    <source>
        <dbReference type="EMBL" id="MBO7744276.1"/>
    </source>
</evidence>
<dbReference type="PROSITE" id="PS51077">
    <property type="entry name" value="HTH_ICLR"/>
    <property type="match status" value="1"/>
</dbReference>
<dbReference type="SUPFAM" id="SSF46785">
    <property type="entry name" value="Winged helix' DNA-binding domain"/>
    <property type="match status" value="1"/>
</dbReference>
<dbReference type="Gene3D" id="1.10.10.10">
    <property type="entry name" value="Winged helix-like DNA-binding domain superfamily/Winged helix DNA-binding domain"/>
    <property type="match status" value="1"/>
</dbReference>
<evidence type="ECO:0000259" key="4">
    <source>
        <dbReference type="PROSITE" id="PS51077"/>
    </source>
</evidence>
<dbReference type="Pfam" id="PF01614">
    <property type="entry name" value="IclR_C"/>
    <property type="match status" value="1"/>
</dbReference>
<dbReference type="InterPro" id="IPR014757">
    <property type="entry name" value="Tscrpt_reg_IclR_C"/>
</dbReference>
<name>A0ABS3W7I7_9BACL</name>
<dbReference type="InterPro" id="IPR050707">
    <property type="entry name" value="HTH_MetabolicPath_Reg"/>
</dbReference>
<evidence type="ECO:0000259" key="5">
    <source>
        <dbReference type="PROSITE" id="PS51078"/>
    </source>
</evidence>